<keyword evidence="1" id="KW-0812">Transmembrane</keyword>
<evidence type="ECO:0000313" key="3">
    <source>
        <dbReference type="Proteomes" id="UP001500359"/>
    </source>
</evidence>
<dbReference type="Proteomes" id="UP001500359">
    <property type="component" value="Unassembled WGS sequence"/>
</dbReference>
<gene>
    <name evidence="2" type="ORF">GCM10009114_15730</name>
</gene>
<sequence>MEIESGKSRIPQLIDVSVRIICVIIFCYASFELFLDLEQYFGVQSDVKPLLEVDQQGLYVNIIKWGIIALVCACIAAFGLPKREKFNH</sequence>
<name>A0ABN1LH70_9ALTE</name>
<keyword evidence="1" id="KW-1133">Transmembrane helix</keyword>
<feature type="transmembrane region" description="Helical" evidence="1">
    <location>
        <begin position="58"/>
        <end position="80"/>
    </location>
</feature>
<dbReference type="RefSeq" id="WP_343858421.1">
    <property type="nucleotide sequence ID" value="NZ_BAAAFD010000003.1"/>
</dbReference>
<feature type="transmembrane region" description="Helical" evidence="1">
    <location>
        <begin position="12"/>
        <end position="31"/>
    </location>
</feature>
<proteinExistence type="predicted"/>
<reference evidence="2 3" key="1">
    <citation type="journal article" date="2019" name="Int. J. Syst. Evol. Microbiol.">
        <title>The Global Catalogue of Microorganisms (GCM) 10K type strain sequencing project: providing services to taxonomists for standard genome sequencing and annotation.</title>
        <authorList>
            <consortium name="The Broad Institute Genomics Platform"/>
            <consortium name="The Broad Institute Genome Sequencing Center for Infectious Disease"/>
            <person name="Wu L."/>
            <person name="Ma J."/>
        </authorList>
    </citation>
    <scope>NUCLEOTIDE SEQUENCE [LARGE SCALE GENOMIC DNA]</scope>
    <source>
        <strain evidence="2 3">JCM 15896</strain>
    </source>
</reference>
<protein>
    <submittedName>
        <fullName evidence="2">Uncharacterized protein</fullName>
    </submittedName>
</protein>
<evidence type="ECO:0000313" key="2">
    <source>
        <dbReference type="EMBL" id="GAA0855854.1"/>
    </source>
</evidence>
<keyword evidence="3" id="KW-1185">Reference proteome</keyword>
<comment type="caution">
    <text evidence="2">The sequence shown here is derived from an EMBL/GenBank/DDBJ whole genome shotgun (WGS) entry which is preliminary data.</text>
</comment>
<organism evidence="2 3">
    <name type="scientific">Aliiglaciecola litoralis</name>
    <dbReference type="NCBI Taxonomy" id="582857"/>
    <lineage>
        <taxon>Bacteria</taxon>
        <taxon>Pseudomonadati</taxon>
        <taxon>Pseudomonadota</taxon>
        <taxon>Gammaproteobacteria</taxon>
        <taxon>Alteromonadales</taxon>
        <taxon>Alteromonadaceae</taxon>
        <taxon>Aliiglaciecola</taxon>
    </lineage>
</organism>
<accession>A0ABN1LH70</accession>
<evidence type="ECO:0000256" key="1">
    <source>
        <dbReference type="SAM" id="Phobius"/>
    </source>
</evidence>
<dbReference type="EMBL" id="BAAAFD010000003">
    <property type="protein sequence ID" value="GAA0855854.1"/>
    <property type="molecule type" value="Genomic_DNA"/>
</dbReference>
<keyword evidence="1" id="KW-0472">Membrane</keyword>